<keyword evidence="5 8" id="KW-0028">Amino-acid biosynthesis</keyword>
<evidence type="ECO:0000256" key="8">
    <source>
        <dbReference type="RuleBase" id="RU368092"/>
    </source>
</evidence>
<feature type="domain" description="ACT" evidence="10">
    <location>
        <begin position="9"/>
        <end position="83"/>
    </location>
</feature>
<dbReference type="AlphaFoldDB" id="A0A0F6W5K8"/>
<comment type="pathway">
    <text evidence="2 8">Amino-acid biosynthesis; L-valine biosynthesis; L-valine from pyruvate: step 1/4.</text>
</comment>
<dbReference type="Gene3D" id="3.30.70.260">
    <property type="match status" value="1"/>
</dbReference>
<dbReference type="PANTHER" id="PTHR30239:SF0">
    <property type="entry name" value="ACETOLACTATE SYNTHASE SMALL SUBUNIT 1, CHLOROPLASTIC"/>
    <property type="match status" value="1"/>
</dbReference>
<dbReference type="RefSeq" id="WP_205627081.1">
    <property type="nucleotide sequence ID" value="NZ_CP011125.1"/>
</dbReference>
<keyword evidence="12" id="KW-1185">Reference proteome</keyword>
<sequence length="196" mass="21383">MSDRVSLRTFVVLVEDVPGVLNRVASLFRRRNFNIESLSVGRTHEPGISRMTIVVRGDDRMGRLVEANLYKLVDVVRVDDITHRPSVTRDIALVRVRATPADRAAILQVCSVFRARVVDVALDSMMIECTGTEDKIRGLVTLLEPFGVLEMVQAGSIAMTRGASAQSASASGEARPETEVVASEDDDDVDLTDEAA</sequence>
<dbReference type="GO" id="GO:1990610">
    <property type="term" value="F:acetolactate synthase regulator activity"/>
    <property type="evidence" value="ECO:0007669"/>
    <property type="project" value="UniProtKB-UniRule"/>
</dbReference>
<gene>
    <name evidence="11" type="ORF">DB32_005211</name>
</gene>
<evidence type="ECO:0000259" key="10">
    <source>
        <dbReference type="PROSITE" id="PS51671"/>
    </source>
</evidence>
<comment type="similarity">
    <text evidence="3 8">Belongs to the acetolactate synthase small subunit family.</text>
</comment>
<feature type="region of interest" description="Disordered" evidence="9">
    <location>
        <begin position="163"/>
        <end position="196"/>
    </location>
</feature>
<dbReference type="InterPro" id="IPR004789">
    <property type="entry name" value="Acetalactate_synth_ssu"/>
</dbReference>
<evidence type="ECO:0000313" key="11">
    <source>
        <dbReference type="EMBL" id="AKF08062.1"/>
    </source>
</evidence>
<evidence type="ECO:0000256" key="4">
    <source>
        <dbReference type="ARBA" id="ARBA00011744"/>
    </source>
</evidence>
<dbReference type="PANTHER" id="PTHR30239">
    <property type="entry name" value="ACETOLACTATE SYNTHASE SMALL SUBUNIT"/>
    <property type="match status" value="1"/>
</dbReference>
<dbReference type="UniPathway" id="UPA00047">
    <property type="reaction ID" value="UER00055"/>
</dbReference>
<dbReference type="NCBIfam" id="NF008864">
    <property type="entry name" value="PRK11895.1"/>
    <property type="match status" value="1"/>
</dbReference>
<dbReference type="EC" id="2.2.1.6" evidence="8"/>
<dbReference type="Gene3D" id="3.30.70.1150">
    <property type="entry name" value="ACT-like. Chain A, domain 2"/>
    <property type="match status" value="1"/>
</dbReference>
<proteinExistence type="inferred from homology"/>
<evidence type="ECO:0000256" key="7">
    <source>
        <dbReference type="ARBA" id="ARBA00048670"/>
    </source>
</evidence>
<dbReference type="GO" id="GO:0005829">
    <property type="term" value="C:cytosol"/>
    <property type="evidence" value="ECO:0007669"/>
    <property type="project" value="TreeGrafter"/>
</dbReference>
<organism evidence="11 12">
    <name type="scientific">Sandaracinus amylolyticus</name>
    <dbReference type="NCBI Taxonomy" id="927083"/>
    <lineage>
        <taxon>Bacteria</taxon>
        <taxon>Pseudomonadati</taxon>
        <taxon>Myxococcota</taxon>
        <taxon>Polyangia</taxon>
        <taxon>Polyangiales</taxon>
        <taxon>Sandaracinaceae</taxon>
        <taxon>Sandaracinus</taxon>
    </lineage>
</organism>
<dbReference type="InterPro" id="IPR002912">
    <property type="entry name" value="ACT_dom"/>
</dbReference>
<protein>
    <recommendedName>
        <fullName evidence="8">Acetolactate synthase small subunit</fullName>
        <shortName evidence="8">AHAS</shortName>
        <shortName evidence="8">ALS</shortName>
        <ecNumber evidence="8">2.2.1.6</ecNumber>
    </recommendedName>
    <alternativeName>
        <fullName evidence="8">Acetohydroxy-acid synthase small subunit</fullName>
    </alternativeName>
</protein>
<dbReference type="InterPro" id="IPR054480">
    <property type="entry name" value="AHAS_small-like_ACT"/>
</dbReference>
<dbReference type="InterPro" id="IPR045865">
    <property type="entry name" value="ACT-like_dom_sf"/>
</dbReference>
<reference evidence="11 12" key="1">
    <citation type="submission" date="2015-03" db="EMBL/GenBank/DDBJ databases">
        <title>Genome assembly of Sandaracinus amylolyticus DSM 53668.</title>
        <authorList>
            <person name="Sharma G."/>
            <person name="Subramanian S."/>
        </authorList>
    </citation>
    <scope>NUCLEOTIDE SEQUENCE [LARGE SCALE GENOMIC DNA]</scope>
    <source>
        <strain evidence="11 12">DSM 53668</strain>
    </source>
</reference>
<dbReference type="PROSITE" id="PS51671">
    <property type="entry name" value="ACT"/>
    <property type="match status" value="1"/>
</dbReference>
<comment type="subunit">
    <text evidence="4 8">Dimer of large and small chains.</text>
</comment>
<keyword evidence="6 8" id="KW-0100">Branched-chain amino acid biosynthesis</keyword>
<dbReference type="SUPFAM" id="SSF55021">
    <property type="entry name" value="ACT-like"/>
    <property type="match status" value="2"/>
</dbReference>
<evidence type="ECO:0000256" key="3">
    <source>
        <dbReference type="ARBA" id="ARBA00006341"/>
    </source>
</evidence>
<dbReference type="GO" id="GO:0009097">
    <property type="term" value="P:isoleucine biosynthetic process"/>
    <property type="evidence" value="ECO:0007669"/>
    <property type="project" value="UniProtKB-UniRule"/>
</dbReference>
<accession>A0A0F6W5K8</accession>
<dbReference type="GO" id="GO:0009099">
    <property type="term" value="P:L-valine biosynthetic process"/>
    <property type="evidence" value="ECO:0007669"/>
    <property type="project" value="UniProtKB-UniRule"/>
</dbReference>
<keyword evidence="8" id="KW-0808">Transferase</keyword>
<dbReference type="Proteomes" id="UP000034883">
    <property type="component" value="Chromosome"/>
</dbReference>
<dbReference type="Pfam" id="PF10369">
    <property type="entry name" value="ALS_ss_C"/>
    <property type="match status" value="1"/>
</dbReference>
<comment type="catalytic activity">
    <reaction evidence="7 8">
        <text>2 pyruvate + H(+) = (2S)-2-acetolactate + CO2</text>
        <dbReference type="Rhea" id="RHEA:25249"/>
        <dbReference type="ChEBI" id="CHEBI:15361"/>
        <dbReference type="ChEBI" id="CHEBI:15378"/>
        <dbReference type="ChEBI" id="CHEBI:16526"/>
        <dbReference type="ChEBI" id="CHEBI:58476"/>
        <dbReference type="EC" id="2.2.1.6"/>
    </reaction>
</comment>
<feature type="compositionally biased region" description="Acidic residues" evidence="9">
    <location>
        <begin position="182"/>
        <end position="196"/>
    </location>
</feature>
<dbReference type="NCBIfam" id="TIGR00119">
    <property type="entry name" value="acolac_sm"/>
    <property type="match status" value="1"/>
</dbReference>
<comment type="pathway">
    <text evidence="1 8">Amino-acid biosynthesis; L-isoleucine biosynthesis; L-isoleucine from 2-oxobutanoate: step 1/4.</text>
</comment>
<dbReference type="InterPro" id="IPR027271">
    <property type="entry name" value="Acetolactate_synth/TF_NikR_C"/>
</dbReference>
<evidence type="ECO:0000256" key="1">
    <source>
        <dbReference type="ARBA" id="ARBA00004974"/>
    </source>
</evidence>
<dbReference type="CDD" id="cd04878">
    <property type="entry name" value="ACT_AHAS"/>
    <property type="match status" value="1"/>
</dbReference>
<dbReference type="InterPro" id="IPR039557">
    <property type="entry name" value="AHAS_ACT"/>
</dbReference>
<dbReference type="InterPro" id="IPR019455">
    <property type="entry name" value="Acetolactate_synth_ssu_C"/>
</dbReference>
<evidence type="ECO:0000256" key="2">
    <source>
        <dbReference type="ARBA" id="ARBA00005025"/>
    </source>
</evidence>
<comment type="function">
    <text evidence="8">Catalyzes the conversion of 2 pyruvate molecules into acetolactate in the first common step of the biosynthetic pathway of the branched-amino acids such as leucine, isoleucine, and valine.</text>
</comment>
<evidence type="ECO:0000256" key="6">
    <source>
        <dbReference type="ARBA" id="ARBA00023304"/>
    </source>
</evidence>
<name>A0A0F6W5K8_9BACT</name>
<evidence type="ECO:0000256" key="9">
    <source>
        <dbReference type="SAM" id="MobiDB-lite"/>
    </source>
</evidence>
<evidence type="ECO:0000313" key="12">
    <source>
        <dbReference type="Proteomes" id="UP000034883"/>
    </source>
</evidence>
<dbReference type="KEGG" id="samy:DB32_005211"/>
<dbReference type="Pfam" id="PF22629">
    <property type="entry name" value="ACT_AHAS_ss"/>
    <property type="match status" value="1"/>
</dbReference>
<dbReference type="EMBL" id="CP011125">
    <property type="protein sequence ID" value="AKF08062.1"/>
    <property type="molecule type" value="Genomic_DNA"/>
</dbReference>
<evidence type="ECO:0000256" key="5">
    <source>
        <dbReference type="ARBA" id="ARBA00022605"/>
    </source>
</evidence>
<dbReference type="STRING" id="927083.DB32_005211"/>
<dbReference type="GO" id="GO:0003984">
    <property type="term" value="F:acetolactate synthase activity"/>
    <property type="evidence" value="ECO:0007669"/>
    <property type="project" value="UniProtKB-UniRule"/>
</dbReference>
<dbReference type="UniPathway" id="UPA00049">
    <property type="reaction ID" value="UER00059"/>
</dbReference>